<evidence type="ECO:0000313" key="10">
    <source>
        <dbReference type="EMBL" id="VFS58090.1"/>
    </source>
</evidence>
<sequence>MEMGTVKWFNNAKGFGFICPEGGGEDIFAHYSTIPNGWVQNIKSRAIRPL</sequence>
<dbReference type="InterPro" id="IPR019844">
    <property type="entry name" value="CSD_CS"/>
</dbReference>
<keyword evidence="6" id="KW-0010">Activator</keyword>
<comment type="subcellular location">
    <subcellularLocation>
        <location evidence="1 8">Cytoplasm</location>
    </subcellularLocation>
</comment>
<dbReference type="PANTHER" id="PTHR46565:SF20">
    <property type="entry name" value="COLD SHOCK DOMAIN-CONTAINING PROTEIN 4"/>
    <property type="match status" value="1"/>
</dbReference>
<dbReference type="InterPro" id="IPR012340">
    <property type="entry name" value="NA-bd_OB-fold"/>
</dbReference>
<protein>
    <recommendedName>
        <fullName evidence="2">Major cold shock protein</fullName>
    </recommendedName>
</protein>
<dbReference type="PRINTS" id="PR00050">
    <property type="entry name" value="COLDSHOCK"/>
</dbReference>
<dbReference type="EMBL" id="CAADJD010000011">
    <property type="protein sequence ID" value="VFS58090.1"/>
    <property type="molecule type" value="Genomic_DNA"/>
</dbReference>
<dbReference type="PANTHER" id="PTHR46565">
    <property type="entry name" value="COLD SHOCK DOMAIN PROTEIN 2"/>
    <property type="match status" value="1"/>
</dbReference>
<dbReference type="SMART" id="SM00357">
    <property type="entry name" value="CSP"/>
    <property type="match status" value="1"/>
</dbReference>
<evidence type="ECO:0000256" key="7">
    <source>
        <dbReference type="ARBA" id="ARBA00023163"/>
    </source>
</evidence>
<evidence type="ECO:0000256" key="2">
    <source>
        <dbReference type="ARBA" id="ARBA00020202"/>
    </source>
</evidence>
<keyword evidence="7" id="KW-0804">Transcription</keyword>
<feature type="domain" description="CSD" evidence="9">
    <location>
        <begin position="1"/>
        <end position="50"/>
    </location>
</feature>
<dbReference type="GO" id="GO:0005829">
    <property type="term" value="C:cytosol"/>
    <property type="evidence" value="ECO:0007669"/>
    <property type="project" value="UniProtKB-ARBA"/>
</dbReference>
<evidence type="ECO:0000256" key="1">
    <source>
        <dbReference type="ARBA" id="ARBA00004496"/>
    </source>
</evidence>
<evidence type="ECO:0000313" key="11">
    <source>
        <dbReference type="Proteomes" id="UP000401081"/>
    </source>
</evidence>
<name>A0A485ABQ7_KLUCR</name>
<evidence type="ECO:0000256" key="8">
    <source>
        <dbReference type="RuleBase" id="RU000408"/>
    </source>
</evidence>
<keyword evidence="3" id="KW-0963">Cytoplasm</keyword>
<dbReference type="AlphaFoldDB" id="A0A485ABQ7"/>
<gene>
    <name evidence="10" type="primary">cspD</name>
    <name evidence="10" type="ORF">NCTC12993_00920</name>
</gene>
<evidence type="ECO:0000259" key="9">
    <source>
        <dbReference type="PROSITE" id="PS51857"/>
    </source>
</evidence>
<dbReference type="Proteomes" id="UP000401081">
    <property type="component" value="Unassembled WGS sequence"/>
</dbReference>
<dbReference type="CDD" id="cd04458">
    <property type="entry name" value="CSP_CDS"/>
    <property type="match status" value="1"/>
</dbReference>
<proteinExistence type="predicted"/>
<dbReference type="InterPro" id="IPR011129">
    <property type="entry name" value="CSD"/>
</dbReference>
<dbReference type="PIRSF" id="PIRSF002599">
    <property type="entry name" value="Cold_shock_A"/>
    <property type="match status" value="1"/>
</dbReference>
<evidence type="ECO:0000256" key="6">
    <source>
        <dbReference type="ARBA" id="ARBA00023159"/>
    </source>
</evidence>
<organism evidence="10 11">
    <name type="scientific">Kluyvera cryocrescens</name>
    <name type="common">Kluyvera citrophila</name>
    <dbReference type="NCBI Taxonomy" id="580"/>
    <lineage>
        <taxon>Bacteria</taxon>
        <taxon>Pseudomonadati</taxon>
        <taxon>Pseudomonadota</taxon>
        <taxon>Gammaproteobacteria</taxon>
        <taxon>Enterobacterales</taxon>
        <taxon>Enterobacteriaceae</taxon>
        <taxon>Kluyvera</taxon>
    </lineage>
</organism>
<reference evidence="10 11" key="1">
    <citation type="submission" date="2019-03" db="EMBL/GenBank/DDBJ databases">
        <authorList>
            <consortium name="Pathogen Informatics"/>
        </authorList>
    </citation>
    <scope>NUCLEOTIDE SEQUENCE [LARGE SCALE GENOMIC DNA]</scope>
    <source>
        <strain evidence="10 11">NCTC12993</strain>
    </source>
</reference>
<keyword evidence="5" id="KW-0238">DNA-binding</keyword>
<dbReference type="Pfam" id="PF00313">
    <property type="entry name" value="CSD"/>
    <property type="match status" value="1"/>
</dbReference>
<dbReference type="PROSITE" id="PS00352">
    <property type="entry name" value="CSD_1"/>
    <property type="match status" value="1"/>
</dbReference>
<evidence type="ECO:0000256" key="5">
    <source>
        <dbReference type="ARBA" id="ARBA00023125"/>
    </source>
</evidence>
<dbReference type="Gene3D" id="2.40.50.140">
    <property type="entry name" value="Nucleic acid-binding proteins"/>
    <property type="match status" value="1"/>
</dbReference>
<keyword evidence="11" id="KW-1185">Reference proteome</keyword>
<dbReference type="InterPro" id="IPR002059">
    <property type="entry name" value="CSP_DNA-bd"/>
</dbReference>
<dbReference type="InterPro" id="IPR012156">
    <property type="entry name" value="Cold_shock_CspA"/>
</dbReference>
<keyword evidence="4" id="KW-0805">Transcription regulation</keyword>
<dbReference type="GO" id="GO:0003677">
    <property type="term" value="F:DNA binding"/>
    <property type="evidence" value="ECO:0007669"/>
    <property type="project" value="UniProtKB-KW"/>
</dbReference>
<dbReference type="SUPFAM" id="SSF50249">
    <property type="entry name" value="Nucleic acid-binding proteins"/>
    <property type="match status" value="1"/>
</dbReference>
<evidence type="ECO:0000256" key="4">
    <source>
        <dbReference type="ARBA" id="ARBA00023015"/>
    </source>
</evidence>
<evidence type="ECO:0000256" key="3">
    <source>
        <dbReference type="ARBA" id="ARBA00022490"/>
    </source>
</evidence>
<dbReference type="PROSITE" id="PS51857">
    <property type="entry name" value="CSD_2"/>
    <property type="match status" value="1"/>
</dbReference>
<accession>A0A485ABQ7</accession>